<sequence>MDSQIAKVTKDLTTAADMRKTTQMLMQPNANWEEYLTPAPLSIAIMGELVFISSGTDFSINKNPPKDGFKHIKYPESFRACLMQICNSGWQAFNIAHKNMDQIRIHTGSVPNYMKAAVNFLFNDDDEIVKESLPNQLESIRTIADECVKLADGVEKKYNDVICLIQELLEACINAKHIYGEDLEKVKNKIEENKLREQSAKELNGKYTKAMEAMEKQVEEAQEEFKSAMKSFPTGIELVGMEIAHALSQAVGVIGNAAVAMGAQQTQPQQCTQAGSSQQVVQKTETEEEGAGSVQKTYSMSLQILSLATTFLEYIEKDKDEINWKELYDQKNKKPRTEFVKNQFERIFRSIEKEEKSKAKKKGLSLCDTGIAICEQIETYSPEETWDKKTTQTLVKKVKKLHQDAQMFDSKGKKMCNSPAFVPTPPMMAKAQANAGQQSAGQQALENARLRIEQSREQLKQCREEYNKAVERMEGNQKELTDILVDMQNCKIQEINFDTTIKMLVKGMDAMGRVKEQWEKMVRFFQMVANIVKTSLAKTMIHFADKVEDVQTLSYNSKLFTKDLLYNQAFQASNIASLVHMISGAYCEVSNKYLMDRVSSLSKLMSMDKDEPEFLQERQKLQNSCKEAHDNILKLVLKNKEEFEKNTDTRMRQIEGGLKAILPAADPEETKRIQEIVQASMTDEDLDDYA</sequence>
<name>A0A3P9KD69_ORYLA</name>
<protein>
    <submittedName>
        <fullName evidence="2">Uncharacterized protein</fullName>
    </submittedName>
</protein>
<dbReference type="PANTHER" id="PTHR33488:SF2">
    <property type="entry name" value="EARLY ENDOSOME ANTIGEN 1-LIKE"/>
    <property type="match status" value="1"/>
</dbReference>
<reference evidence="2 3" key="2">
    <citation type="submission" date="2017-04" db="EMBL/GenBank/DDBJ databases">
        <title>CpG methylation of centromeres and impact of large insertions on vertebrate speciation.</title>
        <authorList>
            <person name="Ichikawa K."/>
            <person name="Yoshimura J."/>
            <person name="Morishita S."/>
        </authorList>
    </citation>
    <scope>NUCLEOTIDE SEQUENCE</scope>
    <source>
        <strain evidence="2 3">HNI</strain>
    </source>
</reference>
<feature type="coiled-coil region" evidence="1">
    <location>
        <begin position="183"/>
        <end position="231"/>
    </location>
</feature>
<dbReference type="Ensembl" id="ENSORLT00020004501.1">
    <property type="protein sequence ID" value="ENSORLP00020006487.1"/>
    <property type="gene ID" value="ENSORLG00020007332.1"/>
</dbReference>
<accession>A0A3P9KD69</accession>
<evidence type="ECO:0000313" key="3">
    <source>
        <dbReference type="Proteomes" id="UP000265180"/>
    </source>
</evidence>
<feature type="coiled-coil region" evidence="1">
    <location>
        <begin position="445"/>
        <end position="483"/>
    </location>
</feature>
<organism evidence="2 3">
    <name type="scientific">Oryzias latipes</name>
    <name type="common">Japanese rice fish</name>
    <name type="synonym">Japanese killifish</name>
    <dbReference type="NCBI Taxonomy" id="8090"/>
    <lineage>
        <taxon>Eukaryota</taxon>
        <taxon>Metazoa</taxon>
        <taxon>Chordata</taxon>
        <taxon>Craniata</taxon>
        <taxon>Vertebrata</taxon>
        <taxon>Euteleostomi</taxon>
        <taxon>Actinopterygii</taxon>
        <taxon>Neopterygii</taxon>
        <taxon>Teleostei</taxon>
        <taxon>Neoteleostei</taxon>
        <taxon>Acanthomorphata</taxon>
        <taxon>Ovalentaria</taxon>
        <taxon>Atherinomorphae</taxon>
        <taxon>Beloniformes</taxon>
        <taxon>Adrianichthyidae</taxon>
        <taxon>Oryziinae</taxon>
        <taxon>Oryzias</taxon>
    </lineage>
</organism>
<dbReference type="AlphaFoldDB" id="A0A3P9KD69"/>
<evidence type="ECO:0000256" key="1">
    <source>
        <dbReference type="SAM" id="Coils"/>
    </source>
</evidence>
<reference evidence="2" key="3">
    <citation type="submission" date="2025-08" db="UniProtKB">
        <authorList>
            <consortium name="Ensembl"/>
        </authorList>
    </citation>
    <scope>IDENTIFICATION</scope>
    <source>
        <strain evidence="2">HNI</strain>
    </source>
</reference>
<keyword evidence="1" id="KW-0175">Coiled coil</keyword>
<dbReference type="Proteomes" id="UP000265180">
    <property type="component" value="Chromosome 19"/>
</dbReference>
<reference evidence="2" key="4">
    <citation type="submission" date="2025-09" db="UniProtKB">
        <authorList>
            <consortium name="Ensembl"/>
        </authorList>
    </citation>
    <scope>IDENTIFICATION</scope>
    <source>
        <strain evidence="2">HNI</strain>
    </source>
</reference>
<reference key="1">
    <citation type="journal article" date="2007" name="Nature">
        <title>The medaka draft genome and insights into vertebrate genome evolution.</title>
        <authorList>
            <person name="Kasahara M."/>
            <person name="Naruse K."/>
            <person name="Sasaki S."/>
            <person name="Nakatani Y."/>
            <person name="Qu W."/>
            <person name="Ahsan B."/>
            <person name="Yamada T."/>
            <person name="Nagayasu Y."/>
            <person name="Doi K."/>
            <person name="Kasai Y."/>
            <person name="Jindo T."/>
            <person name="Kobayashi D."/>
            <person name="Shimada A."/>
            <person name="Toyoda A."/>
            <person name="Kuroki Y."/>
            <person name="Fujiyama A."/>
            <person name="Sasaki T."/>
            <person name="Shimizu A."/>
            <person name="Asakawa S."/>
            <person name="Shimizu N."/>
            <person name="Hashimoto S."/>
            <person name="Yang J."/>
            <person name="Lee Y."/>
            <person name="Matsushima K."/>
            <person name="Sugano S."/>
            <person name="Sakaizumi M."/>
            <person name="Narita T."/>
            <person name="Ohishi K."/>
            <person name="Haga S."/>
            <person name="Ohta F."/>
            <person name="Nomoto H."/>
            <person name="Nogata K."/>
            <person name="Morishita T."/>
            <person name="Endo T."/>
            <person name="Shin-I T."/>
            <person name="Takeda H."/>
            <person name="Morishita S."/>
            <person name="Kohara Y."/>
        </authorList>
    </citation>
    <scope>NUCLEOTIDE SEQUENCE [LARGE SCALE GENOMIC DNA]</scope>
    <source>
        <strain>Hd-rR</strain>
    </source>
</reference>
<dbReference type="PANTHER" id="PTHR33488">
    <property type="entry name" value="ZGC:162509"/>
    <property type="match status" value="1"/>
</dbReference>
<proteinExistence type="predicted"/>
<evidence type="ECO:0000313" key="2">
    <source>
        <dbReference type="Ensembl" id="ENSORLP00020006487.1"/>
    </source>
</evidence>